<evidence type="ECO:0000256" key="1">
    <source>
        <dbReference type="SAM" id="Phobius"/>
    </source>
</evidence>
<dbReference type="RefSeq" id="WP_047791073.1">
    <property type="nucleotide sequence ID" value="NZ_CP011856.1"/>
</dbReference>
<evidence type="ECO:0000313" key="3">
    <source>
        <dbReference type="Proteomes" id="UP000035661"/>
    </source>
</evidence>
<reference evidence="2 3" key="1">
    <citation type="journal article" date="2015" name="Genome Biol. Evol.">
        <title>Found and Lost: The Fates of Horizontally Acquired Genes in Arthropod-Symbiotic Spiroplasma.</title>
        <authorList>
            <person name="Lo W.S."/>
            <person name="Gasparich G.E."/>
            <person name="Kuo C.H."/>
        </authorList>
    </citation>
    <scope>NUCLEOTIDE SEQUENCE [LARGE SCALE GENOMIC DNA]</scope>
    <source>
        <strain evidence="3">TDA-040725-5</strain>
    </source>
</reference>
<proteinExistence type="predicted"/>
<protein>
    <recommendedName>
        <fullName evidence="4">Transmembrane protein</fullName>
    </recommendedName>
</protein>
<feature type="transmembrane region" description="Helical" evidence="1">
    <location>
        <begin position="12"/>
        <end position="33"/>
    </location>
</feature>
<evidence type="ECO:0008006" key="4">
    <source>
        <dbReference type="Google" id="ProtNLM"/>
    </source>
</evidence>
<accession>A0A0H3XHK8</accession>
<sequence>MTFIKSKFKHLLMGITLLMFILMLGLGIGLSAFGMGMESQKFINSVERSIDHYLPKGNVVLDSKCFAFGLAKDTLKSAYESDAISTLTTQEINSSVKDEYLKYADDSFDSRWGAYFGTNKKDIDLNEFSHELVQFDISVAKKFHNYGYTHSGIQWFSHHALGDLLKTNYKDSATYQDASHQQIILDQNNYDANIIGGTTDATGLIPTNNPVTASLGTYIVNNKVWFLNTQIDNIIKANNAAVSPFSANSKTWITNNLGTYDKSTDKVTRKETATVNDYYQPNFTKAFYQTRIGAVFLIILTPIFGLVFIGLTTYGYLKFPNGLE</sequence>
<dbReference type="KEGG" id="seri:SERIO_v1c02120"/>
<name>A0A0H3XHK8_9MOLU</name>
<keyword evidence="1" id="KW-0812">Transmembrane</keyword>
<organism evidence="2 3">
    <name type="scientific">Spiroplasma eriocheiris</name>
    <dbReference type="NCBI Taxonomy" id="315358"/>
    <lineage>
        <taxon>Bacteria</taxon>
        <taxon>Bacillati</taxon>
        <taxon>Mycoplasmatota</taxon>
        <taxon>Mollicutes</taxon>
        <taxon>Entomoplasmatales</taxon>
        <taxon>Spiroplasmataceae</taxon>
        <taxon>Spiroplasma</taxon>
    </lineage>
</organism>
<dbReference type="PATRIC" id="fig|743698.3.peg.214"/>
<keyword evidence="1" id="KW-0472">Membrane</keyword>
<dbReference type="AlphaFoldDB" id="A0A0H3XHK8"/>
<dbReference type="EMBL" id="CP011856">
    <property type="protein sequence ID" value="AKM53800.1"/>
    <property type="molecule type" value="Genomic_DNA"/>
</dbReference>
<dbReference type="Proteomes" id="UP000035661">
    <property type="component" value="Chromosome"/>
</dbReference>
<evidence type="ECO:0000313" key="2">
    <source>
        <dbReference type="EMBL" id="AKM53800.1"/>
    </source>
</evidence>
<reference evidence="3" key="2">
    <citation type="submission" date="2015-06" db="EMBL/GenBank/DDBJ databases">
        <title>Complete genome sequence of Spiroplasma eriocheiris TDA-040725-5 (DSM 21848).</title>
        <authorList>
            <person name="Lo W.-S."/>
            <person name="Kuo C.-H."/>
        </authorList>
    </citation>
    <scope>NUCLEOTIDE SEQUENCE [LARGE SCALE GENOMIC DNA]</scope>
    <source>
        <strain evidence="3">TDA-040725-5</strain>
    </source>
</reference>
<feature type="transmembrane region" description="Helical" evidence="1">
    <location>
        <begin position="294"/>
        <end position="317"/>
    </location>
</feature>
<keyword evidence="1" id="KW-1133">Transmembrane helix</keyword>
<gene>
    <name evidence="2" type="ORF">SERIO_v1c02120</name>
</gene>
<keyword evidence="3" id="KW-1185">Reference proteome</keyword>